<reference evidence="1 2" key="1">
    <citation type="submission" date="2018-12" db="EMBL/GenBank/DDBJ databases">
        <authorList>
            <consortium name="Pathogen Informatics"/>
        </authorList>
    </citation>
    <scope>NUCLEOTIDE SEQUENCE [LARGE SCALE GENOMIC DNA]</scope>
    <source>
        <strain evidence="1 2">NCTC11976</strain>
    </source>
</reference>
<organism evidence="1 2">
    <name type="scientific">Legionella cherrii</name>
    <dbReference type="NCBI Taxonomy" id="28084"/>
    <lineage>
        <taxon>Bacteria</taxon>
        <taxon>Pseudomonadati</taxon>
        <taxon>Pseudomonadota</taxon>
        <taxon>Gammaproteobacteria</taxon>
        <taxon>Legionellales</taxon>
        <taxon>Legionellaceae</taxon>
        <taxon>Legionella</taxon>
    </lineage>
</organism>
<dbReference type="Pfam" id="PF22752">
    <property type="entry name" value="DUF488-N3i"/>
    <property type="match status" value="1"/>
</dbReference>
<sequence>MNKIKIKRIYEQAEPSDGCRILVDRLWPRGVKKEDAKVDLWLKDTAPSKELRRWFNHQPEKWEEFQKRYAKELENKEESLQTIIDKAKTQTITLLYSAKDEKHNNALALLEFMTARKK</sequence>
<accession>A0ABY6T9L9</accession>
<evidence type="ECO:0000313" key="2">
    <source>
        <dbReference type="Proteomes" id="UP000277577"/>
    </source>
</evidence>
<proteinExistence type="predicted"/>
<evidence type="ECO:0000313" key="1">
    <source>
        <dbReference type="EMBL" id="VEB39221.1"/>
    </source>
</evidence>
<keyword evidence="2" id="KW-1185">Reference proteome</keyword>
<dbReference type="RefSeq" id="WP_028379783.1">
    <property type="nucleotide sequence ID" value="NZ_CAAAIT010000001.1"/>
</dbReference>
<dbReference type="PANTHER" id="PTHR36849">
    <property type="entry name" value="CYTOPLASMIC PROTEIN-RELATED"/>
    <property type="match status" value="1"/>
</dbReference>
<dbReference type="Proteomes" id="UP000277577">
    <property type="component" value="Chromosome"/>
</dbReference>
<protein>
    <submittedName>
        <fullName evidence="1">Uroporphyrin-III C-methyltransferase</fullName>
    </submittedName>
</protein>
<gene>
    <name evidence="1" type="ORF">NCTC11976_03135</name>
</gene>
<dbReference type="InterPro" id="IPR052552">
    <property type="entry name" value="YeaO-like"/>
</dbReference>
<name>A0ABY6T9L9_9GAMM</name>
<dbReference type="EMBL" id="LR134173">
    <property type="protein sequence ID" value="VEB39221.1"/>
    <property type="molecule type" value="Genomic_DNA"/>
</dbReference>
<dbReference type="PANTHER" id="PTHR36849:SF1">
    <property type="entry name" value="CYTOPLASMIC PROTEIN"/>
    <property type="match status" value="1"/>
</dbReference>